<dbReference type="VEuPathDB" id="FungiDB:HpaG812282"/>
<keyword evidence="2" id="KW-1185">Reference proteome</keyword>
<reference evidence="2" key="1">
    <citation type="journal article" date="2010" name="Science">
        <title>Signatures of adaptation to obligate biotrophy in the Hyaloperonospora arabidopsidis genome.</title>
        <authorList>
            <person name="Baxter L."/>
            <person name="Tripathy S."/>
            <person name="Ishaque N."/>
            <person name="Boot N."/>
            <person name="Cabral A."/>
            <person name="Kemen E."/>
            <person name="Thines M."/>
            <person name="Ah-Fong A."/>
            <person name="Anderson R."/>
            <person name="Badejoko W."/>
            <person name="Bittner-Eddy P."/>
            <person name="Boore J.L."/>
            <person name="Chibucos M.C."/>
            <person name="Coates M."/>
            <person name="Dehal P."/>
            <person name="Delehaunty K."/>
            <person name="Dong S."/>
            <person name="Downton P."/>
            <person name="Dumas B."/>
            <person name="Fabro G."/>
            <person name="Fronick C."/>
            <person name="Fuerstenberg S.I."/>
            <person name="Fulton L."/>
            <person name="Gaulin E."/>
            <person name="Govers F."/>
            <person name="Hughes L."/>
            <person name="Humphray S."/>
            <person name="Jiang R.H."/>
            <person name="Judelson H."/>
            <person name="Kamoun S."/>
            <person name="Kyung K."/>
            <person name="Meijer H."/>
            <person name="Minx P."/>
            <person name="Morris P."/>
            <person name="Nelson J."/>
            <person name="Phuntumart V."/>
            <person name="Qutob D."/>
            <person name="Rehmany A."/>
            <person name="Rougon-Cardoso A."/>
            <person name="Ryden P."/>
            <person name="Torto-Alalibo T."/>
            <person name="Studholme D."/>
            <person name="Wang Y."/>
            <person name="Win J."/>
            <person name="Wood J."/>
            <person name="Clifton S.W."/>
            <person name="Rogers J."/>
            <person name="Van den Ackerveken G."/>
            <person name="Jones J.D."/>
            <person name="McDowell J.M."/>
            <person name="Beynon J."/>
            <person name="Tyler B.M."/>
        </authorList>
    </citation>
    <scope>NUCLEOTIDE SEQUENCE [LARGE SCALE GENOMIC DNA]</scope>
    <source>
        <strain evidence="2">Emoy2</strain>
    </source>
</reference>
<evidence type="ECO:0000313" key="1">
    <source>
        <dbReference type="EnsemblProtists" id="HpaP812282"/>
    </source>
</evidence>
<dbReference type="EMBL" id="JH598072">
    <property type="status" value="NOT_ANNOTATED_CDS"/>
    <property type="molecule type" value="Genomic_DNA"/>
</dbReference>
<dbReference type="Proteomes" id="UP000011713">
    <property type="component" value="Unassembled WGS sequence"/>
</dbReference>
<evidence type="ECO:0000313" key="2">
    <source>
        <dbReference type="Proteomes" id="UP000011713"/>
    </source>
</evidence>
<accession>M4C0A2</accession>
<reference evidence="1" key="2">
    <citation type="submission" date="2015-06" db="UniProtKB">
        <authorList>
            <consortium name="EnsemblProtists"/>
        </authorList>
    </citation>
    <scope>IDENTIFICATION</scope>
    <source>
        <strain evidence="1">Emoy2</strain>
    </source>
</reference>
<name>M4C0A2_HYAAE</name>
<dbReference type="InParanoid" id="M4C0A2"/>
<dbReference type="HOGENOM" id="CLU_2364127_0_0_1"/>
<sequence length="96" mass="10849">MTILHLVHARLDSTSNTKRDMSYRHRNYQFKRSLESKGRACSSSSSSASSKTVLIVVNVLLPMFEHTLPSLFIGCLESCSQERRRSTGEASTDWLL</sequence>
<organism evidence="1 2">
    <name type="scientific">Hyaloperonospora arabidopsidis (strain Emoy2)</name>
    <name type="common">Downy mildew agent</name>
    <name type="synonym">Peronospora arabidopsidis</name>
    <dbReference type="NCBI Taxonomy" id="559515"/>
    <lineage>
        <taxon>Eukaryota</taxon>
        <taxon>Sar</taxon>
        <taxon>Stramenopiles</taxon>
        <taxon>Oomycota</taxon>
        <taxon>Peronosporomycetes</taxon>
        <taxon>Peronosporales</taxon>
        <taxon>Peronosporaceae</taxon>
        <taxon>Hyaloperonospora</taxon>
    </lineage>
</organism>
<protein>
    <submittedName>
        <fullName evidence="1">Uncharacterized protein</fullName>
    </submittedName>
</protein>
<dbReference type="AlphaFoldDB" id="M4C0A2"/>
<dbReference type="EnsemblProtists" id="HpaT812282">
    <property type="protein sequence ID" value="HpaP812282"/>
    <property type="gene ID" value="HpaG812282"/>
</dbReference>
<proteinExistence type="predicted"/>